<proteinExistence type="predicted"/>
<sequence length="813" mass="90784">MKLPANACAITLLWGLKHVLCQEESTRPKDIWDVEVWGGLPPLGDNAIEPFSWNQKPVINPGPSPGSSTAPRLRNPCTDTDFLPPAYALSGWDMTKTYLNASGELPTHYQFNVTLQETANNYSLRCSGQFLVPFPPNQDLKTACIPDDEFHDDRFQGNVWLYIRKLKTPESQDALIREGTLGLEHYWYCPPNASESAYPYVYRAIAGASKFNGSCPLRQAANTPYVCNATTTPGMTSRLTPRWLSNHTEPLVPHPLTSPPEERVELPPPRDCTDMSLTYPDWVIEEGATYVPSLPKTSINTTTLNFTITSRPTGTQHFCFWGGNNTEIIPQNMDLMVLRCRPLSGAPLDPSSSWFGVGFWSKSRELLVEQSWSCGDTRGTFSRRYRANKRHVMPLFCIEDNGRVCKANRHIVKGVLQNPVGYFTPAAIPVSPGANLSGCSASSTLPHWVVSNFRFEETRRRTATGSDPGPSRYPWGRAARTIALSLRNTANDYLQSCTITLPDTDLTNSNPVTQWLRCFPNTDIAPRHMATHIRFNTTSAELRLNQTWPCADIDPTRPLLYTAIATIKATFCGEVNSTITNACQAYNCRDYFNTPAANALQDPDPDPNDWSCMADSIGRPVIWRFTAAPTYYSEAGAFFTTRPGYDLGKPRSSFSVYLENSGLARRPGGPRGGFEVGASAERMTPYGAAWKPAFKYGLESSPNDIQVRQRPFRNMVDWSFRFDAASGYLEVEHSWYCDDKAPGKPILFNGTWAGYVDMACRWNGTTSATGCYFGSSSGELVVKPQVKWQSLSNMQGLPYDFWYPYSGHPYWAE</sequence>
<dbReference type="Proteomes" id="UP001275084">
    <property type="component" value="Unassembled WGS sequence"/>
</dbReference>
<evidence type="ECO:0000313" key="3">
    <source>
        <dbReference type="Proteomes" id="UP001275084"/>
    </source>
</evidence>
<feature type="chain" id="PRO_5042599383" description="Ig-like domain-containing protein" evidence="1">
    <location>
        <begin position="22"/>
        <end position="813"/>
    </location>
</feature>
<gene>
    <name evidence="2" type="ORF">B0T25DRAFT_608834</name>
</gene>
<accession>A0AAJ0HD82</accession>
<comment type="caution">
    <text evidence="2">The sequence shown here is derived from an EMBL/GenBank/DDBJ whole genome shotgun (WGS) entry which is preliminary data.</text>
</comment>
<keyword evidence="3" id="KW-1185">Reference proteome</keyword>
<dbReference type="EMBL" id="JAUIQD010000005">
    <property type="protein sequence ID" value="KAK3348678.1"/>
    <property type="molecule type" value="Genomic_DNA"/>
</dbReference>
<reference evidence="2" key="1">
    <citation type="journal article" date="2023" name="Mol. Phylogenet. Evol.">
        <title>Genome-scale phylogeny and comparative genomics of the fungal order Sordariales.</title>
        <authorList>
            <person name="Hensen N."/>
            <person name="Bonometti L."/>
            <person name="Westerberg I."/>
            <person name="Brannstrom I.O."/>
            <person name="Guillou S."/>
            <person name="Cros-Aarteil S."/>
            <person name="Calhoun S."/>
            <person name="Haridas S."/>
            <person name="Kuo A."/>
            <person name="Mondo S."/>
            <person name="Pangilinan J."/>
            <person name="Riley R."/>
            <person name="LaButti K."/>
            <person name="Andreopoulos B."/>
            <person name="Lipzen A."/>
            <person name="Chen C."/>
            <person name="Yan M."/>
            <person name="Daum C."/>
            <person name="Ng V."/>
            <person name="Clum A."/>
            <person name="Steindorff A."/>
            <person name="Ohm R.A."/>
            <person name="Martin F."/>
            <person name="Silar P."/>
            <person name="Natvig D.O."/>
            <person name="Lalanne C."/>
            <person name="Gautier V."/>
            <person name="Ament-Velasquez S.L."/>
            <person name="Kruys A."/>
            <person name="Hutchinson M.I."/>
            <person name="Powell A.J."/>
            <person name="Barry K."/>
            <person name="Miller A.N."/>
            <person name="Grigoriev I.V."/>
            <person name="Debuchy R."/>
            <person name="Gladieux P."/>
            <person name="Hiltunen Thoren M."/>
            <person name="Johannesson H."/>
        </authorList>
    </citation>
    <scope>NUCLEOTIDE SEQUENCE</scope>
    <source>
        <strain evidence="2">CBS 955.72</strain>
    </source>
</reference>
<evidence type="ECO:0000313" key="2">
    <source>
        <dbReference type="EMBL" id="KAK3348678.1"/>
    </source>
</evidence>
<feature type="signal peptide" evidence="1">
    <location>
        <begin position="1"/>
        <end position="21"/>
    </location>
</feature>
<reference evidence="2" key="2">
    <citation type="submission" date="2023-06" db="EMBL/GenBank/DDBJ databases">
        <authorList>
            <consortium name="Lawrence Berkeley National Laboratory"/>
            <person name="Haridas S."/>
            <person name="Hensen N."/>
            <person name="Bonometti L."/>
            <person name="Westerberg I."/>
            <person name="Brannstrom I.O."/>
            <person name="Guillou S."/>
            <person name="Cros-Aarteil S."/>
            <person name="Calhoun S."/>
            <person name="Kuo A."/>
            <person name="Mondo S."/>
            <person name="Pangilinan J."/>
            <person name="Riley R."/>
            <person name="Labutti K."/>
            <person name="Andreopoulos B."/>
            <person name="Lipzen A."/>
            <person name="Chen C."/>
            <person name="Yanf M."/>
            <person name="Daum C."/>
            <person name="Ng V."/>
            <person name="Clum A."/>
            <person name="Steindorff A."/>
            <person name="Ohm R."/>
            <person name="Martin F."/>
            <person name="Silar P."/>
            <person name="Natvig D."/>
            <person name="Lalanne C."/>
            <person name="Gautier V."/>
            <person name="Ament-Velasquez S.L."/>
            <person name="Kruys A."/>
            <person name="Hutchinson M.I."/>
            <person name="Powell A.J."/>
            <person name="Barry K."/>
            <person name="Miller A.N."/>
            <person name="Grigoriev I.V."/>
            <person name="Debuchy R."/>
            <person name="Gladieux P."/>
            <person name="Thoren M.H."/>
            <person name="Johannesson H."/>
        </authorList>
    </citation>
    <scope>NUCLEOTIDE SEQUENCE</scope>
    <source>
        <strain evidence="2">CBS 955.72</strain>
    </source>
</reference>
<keyword evidence="1" id="KW-0732">Signal</keyword>
<organism evidence="2 3">
    <name type="scientific">Lasiosphaeria hispida</name>
    <dbReference type="NCBI Taxonomy" id="260671"/>
    <lineage>
        <taxon>Eukaryota</taxon>
        <taxon>Fungi</taxon>
        <taxon>Dikarya</taxon>
        <taxon>Ascomycota</taxon>
        <taxon>Pezizomycotina</taxon>
        <taxon>Sordariomycetes</taxon>
        <taxon>Sordariomycetidae</taxon>
        <taxon>Sordariales</taxon>
        <taxon>Lasiosphaeriaceae</taxon>
        <taxon>Lasiosphaeria</taxon>
    </lineage>
</organism>
<evidence type="ECO:0008006" key="4">
    <source>
        <dbReference type="Google" id="ProtNLM"/>
    </source>
</evidence>
<protein>
    <recommendedName>
        <fullName evidence="4">Ig-like domain-containing protein</fullName>
    </recommendedName>
</protein>
<dbReference type="AlphaFoldDB" id="A0AAJ0HD82"/>
<name>A0AAJ0HD82_9PEZI</name>
<evidence type="ECO:0000256" key="1">
    <source>
        <dbReference type="SAM" id="SignalP"/>
    </source>
</evidence>